<evidence type="ECO:0000256" key="3">
    <source>
        <dbReference type="ARBA" id="ARBA00011738"/>
    </source>
</evidence>
<dbReference type="InterPro" id="IPR005067">
    <property type="entry name" value="Fatty_acid_desaturase-2"/>
</dbReference>
<dbReference type="PANTHER" id="PTHR31155">
    <property type="entry name" value="ACYL- ACYL-CARRIER-PROTEIN DESATURASE-RELATED"/>
    <property type="match status" value="1"/>
</dbReference>
<evidence type="ECO:0000256" key="11">
    <source>
        <dbReference type="ARBA" id="ARBA00023160"/>
    </source>
</evidence>
<dbReference type="Gene3D" id="1.10.620.20">
    <property type="entry name" value="Ribonucleotide Reductase, subunit A"/>
    <property type="match status" value="1"/>
</dbReference>
<organism evidence="12 13">
    <name type="scientific">Actinidia rufa</name>
    <dbReference type="NCBI Taxonomy" id="165716"/>
    <lineage>
        <taxon>Eukaryota</taxon>
        <taxon>Viridiplantae</taxon>
        <taxon>Streptophyta</taxon>
        <taxon>Embryophyta</taxon>
        <taxon>Tracheophyta</taxon>
        <taxon>Spermatophyta</taxon>
        <taxon>Magnoliopsida</taxon>
        <taxon>eudicotyledons</taxon>
        <taxon>Gunneridae</taxon>
        <taxon>Pentapetalae</taxon>
        <taxon>asterids</taxon>
        <taxon>Ericales</taxon>
        <taxon>Actinidiaceae</taxon>
        <taxon>Actinidia</taxon>
    </lineage>
</organism>
<dbReference type="SUPFAM" id="SSF47240">
    <property type="entry name" value="Ferritin-like"/>
    <property type="match status" value="1"/>
</dbReference>
<keyword evidence="7" id="KW-0809">Transit peptide</keyword>
<evidence type="ECO:0000256" key="6">
    <source>
        <dbReference type="ARBA" id="ARBA00022832"/>
    </source>
</evidence>
<evidence type="ECO:0000256" key="10">
    <source>
        <dbReference type="ARBA" id="ARBA00023098"/>
    </source>
</evidence>
<dbReference type="GO" id="GO:0009570">
    <property type="term" value="C:chloroplast stroma"/>
    <property type="evidence" value="ECO:0007669"/>
    <property type="project" value="TreeGrafter"/>
</dbReference>
<keyword evidence="9" id="KW-0408">Iron</keyword>
<sequence>MSQATYSMPPEKVEIFKSLDGWARENVLVHLKPVEKCWQPQHFLPDPTSDGFFEQVEELRERAMEIPDDCLVVLVGDMITEEALPTYQAMFNTHDGIRDETGSSLTAWGIWVRAWAAEENRHGDLLNKYLYLSGRVDMRQVEKTVQYLIGFGMSLDEGQLPTAILRDVKGQKVTCTSKLLLMAPCLDRDVGSMMIGYQPSPSSMARSAAYSPTQRLHVILQASTCSIDCGQIQHEVWVTLFLIDHIHYLEATIHEDPPAKLGHLVGVLELGCPPRVDFVLA</sequence>
<evidence type="ECO:0000256" key="2">
    <source>
        <dbReference type="ARBA" id="ARBA00008749"/>
    </source>
</evidence>
<dbReference type="GO" id="GO:0046872">
    <property type="term" value="F:metal ion binding"/>
    <property type="evidence" value="ECO:0007669"/>
    <property type="project" value="UniProtKB-KW"/>
</dbReference>
<keyword evidence="5" id="KW-0479">Metal-binding</keyword>
<dbReference type="Proteomes" id="UP000585474">
    <property type="component" value="Unassembled WGS sequence"/>
</dbReference>
<protein>
    <submittedName>
        <fullName evidence="12">Plant stearoyl-acyl-carrier-protein desaturase family protein</fullName>
    </submittedName>
</protein>
<comment type="cofactor">
    <cofactor evidence="1">
        <name>Fe(2+)</name>
        <dbReference type="ChEBI" id="CHEBI:29033"/>
    </cofactor>
</comment>
<keyword evidence="11" id="KW-0275">Fatty acid biosynthesis</keyword>
<comment type="caution">
    <text evidence="12">The sequence shown here is derived from an EMBL/GenBank/DDBJ whole genome shotgun (WGS) entry which is preliminary data.</text>
</comment>
<dbReference type="AlphaFoldDB" id="A0A7J0E545"/>
<evidence type="ECO:0000313" key="13">
    <source>
        <dbReference type="Proteomes" id="UP000585474"/>
    </source>
</evidence>
<dbReference type="OrthoDB" id="1924153at2759"/>
<gene>
    <name evidence="12" type="ORF">Acr_01g0011150</name>
</gene>
<dbReference type="GO" id="GO:0045300">
    <property type="term" value="F:stearoyl-[ACP] desaturase activity"/>
    <property type="evidence" value="ECO:0007669"/>
    <property type="project" value="InterPro"/>
</dbReference>
<keyword evidence="6" id="KW-0276">Fatty acid metabolism</keyword>
<dbReference type="InterPro" id="IPR009078">
    <property type="entry name" value="Ferritin-like_SF"/>
</dbReference>
<dbReference type="Pfam" id="PF03405">
    <property type="entry name" value="FA_desaturase_2"/>
    <property type="match status" value="1"/>
</dbReference>
<keyword evidence="10" id="KW-0443">Lipid metabolism</keyword>
<evidence type="ECO:0000256" key="5">
    <source>
        <dbReference type="ARBA" id="ARBA00022723"/>
    </source>
</evidence>
<comment type="subunit">
    <text evidence="3">Homodimer.</text>
</comment>
<keyword evidence="8" id="KW-0560">Oxidoreductase</keyword>
<reference evidence="12 13" key="1">
    <citation type="submission" date="2019-07" db="EMBL/GenBank/DDBJ databases">
        <title>De Novo Assembly of kiwifruit Actinidia rufa.</title>
        <authorList>
            <person name="Sugita-Konishi S."/>
            <person name="Sato K."/>
            <person name="Mori E."/>
            <person name="Abe Y."/>
            <person name="Kisaki G."/>
            <person name="Hamano K."/>
            <person name="Suezawa K."/>
            <person name="Otani M."/>
            <person name="Fukuda T."/>
            <person name="Manabe T."/>
            <person name="Gomi K."/>
            <person name="Tabuchi M."/>
            <person name="Akimitsu K."/>
            <person name="Kataoka I."/>
        </authorList>
    </citation>
    <scope>NUCLEOTIDE SEQUENCE [LARGE SCALE GENOMIC DNA]</scope>
    <source>
        <strain evidence="13">cv. Fuchu</strain>
    </source>
</reference>
<dbReference type="InterPro" id="IPR012348">
    <property type="entry name" value="RNR-like"/>
</dbReference>
<evidence type="ECO:0000256" key="7">
    <source>
        <dbReference type="ARBA" id="ARBA00022946"/>
    </source>
</evidence>
<accession>A0A7J0E545</accession>
<dbReference type="EMBL" id="BJWL01000001">
    <property type="protein sequence ID" value="GFY81306.1"/>
    <property type="molecule type" value="Genomic_DNA"/>
</dbReference>
<keyword evidence="4" id="KW-0444">Lipid biosynthesis</keyword>
<proteinExistence type="inferred from homology"/>
<evidence type="ECO:0000256" key="9">
    <source>
        <dbReference type="ARBA" id="ARBA00023004"/>
    </source>
</evidence>
<dbReference type="GO" id="GO:0006633">
    <property type="term" value="P:fatty acid biosynthetic process"/>
    <property type="evidence" value="ECO:0007669"/>
    <property type="project" value="UniProtKB-KW"/>
</dbReference>
<dbReference type="PANTHER" id="PTHR31155:SF9">
    <property type="entry name" value="STEAROYL-[ACYL-CARRIER-PROTEIN] 9-DESATURASE 7, CHLOROPLASTIC"/>
    <property type="match status" value="1"/>
</dbReference>
<evidence type="ECO:0000256" key="1">
    <source>
        <dbReference type="ARBA" id="ARBA00001954"/>
    </source>
</evidence>
<evidence type="ECO:0000256" key="4">
    <source>
        <dbReference type="ARBA" id="ARBA00022516"/>
    </source>
</evidence>
<keyword evidence="13" id="KW-1185">Reference proteome</keyword>
<evidence type="ECO:0000313" key="12">
    <source>
        <dbReference type="EMBL" id="GFY81306.1"/>
    </source>
</evidence>
<comment type="similarity">
    <text evidence="2">Belongs to the fatty acid desaturase type 2 family.</text>
</comment>
<evidence type="ECO:0000256" key="8">
    <source>
        <dbReference type="ARBA" id="ARBA00023002"/>
    </source>
</evidence>
<name>A0A7J0E545_9ERIC</name>